<reference evidence="1 2" key="1">
    <citation type="submission" date="2007-03" db="EMBL/GenBank/DDBJ databases">
        <authorList>
            <person name="Stal L."/>
            <person name="Ferriera S."/>
            <person name="Johnson J."/>
            <person name="Kravitz S."/>
            <person name="Beeson K."/>
            <person name="Sutton G."/>
            <person name="Rogers Y.-H."/>
            <person name="Friedman R."/>
            <person name="Frazier M."/>
            <person name="Venter J.C."/>
        </authorList>
    </citation>
    <scope>NUCLEOTIDE SEQUENCE [LARGE SCALE GENOMIC DNA]</scope>
    <source>
        <strain evidence="1 2">CCY0110</strain>
    </source>
</reference>
<protein>
    <submittedName>
        <fullName evidence="1">Uncharacterized protein</fullName>
    </submittedName>
</protein>
<dbReference type="RefSeq" id="WP_008278284.1">
    <property type="nucleotide sequence ID" value="NZ_AAXW01000074.1"/>
</dbReference>
<name>A3IY21_9CHRO</name>
<keyword evidence="2" id="KW-1185">Reference proteome</keyword>
<dbReference type="AlphaFoldDB" id="A3IY21"/>
<comment type="caution">
    <text evidence="1">The sequence shown here is derived from an EMBL/GenBank/DDBJ whole genome shotgun (WGS) entry which is preliminary data.</text>
</comment>
<gene>
    <name evidence="1" type="ORF">CY0110_31370</name>
</gene>
<accession>A3IY21</accession>
<proteinExistence type="predicted"/>
<evidence type="ECO:0000313" key="1">
    <source>
        <dbReference type="EMBL" id="EAZ88597.1"/>
    </source>
</evidence>
<organism evidence="1 2">
    <name type="scientific">Crocosphaera chwakensis CCY0110</name>
    <dbReference type="NCBI Taxonomy" id="391612"/>
    <lineage>
        <taxon>Bacteria</taxon>
        <taxon>Bacillati</taxon>
        <taxon>Cyanobacteriota</taxon>
        <taxon>Cyanophyceae</taxon>
        <taxon>Oscillatoriophycideae</taxon>
        <taxon>Chroococcales</taxon>
        <taxon>Aphanothecaceae</taxon>
        <taxon>Crocosphaera</taxon>
        <taxon>Crocosphaera chwakensis</taxon>
    </lineage>
</organism>
<sequence length="50" mass="5816">MILFKCEQNGQVALDFEFNWCDEPWLRIDQPLYEGVTLLLIDGVLTVSNK</sequence>
<dbReference type="EMBL" id="AAXW01000074">
    <property type="protein sequence ID" value="EAZ88597.1"/>
    <property type="molecule type" value="Genomic_DNA"/>
</dbReference>
<evidence type="ECO:0000313" key="2">
    <source>
        <dbReference type="Proteomes" id="UP000003781"/>
    </source>
</evidence>
<dbReference type="Proteomes" id="UP000003781">
    <property type="component" value="Unassembled WGS sequence"/>
</dbReference>